<feature type="transmembrane region" description="Helical" evidence="16">
    <location>
        <begin position="232"/>
        <end position="249"/>
    </location>
</feature>
<dbReference type="PROSITE" id="PS51103">
    <property type="entry name" value="PTS_EIIC_TYPE_1"/>
    <property type="match status" value="1"/>
</dbReference>
<dbReference type="GO" id="GO:0090588">
    <property type="term" value="F:protein-phosphocysteine-N-acetylmuramate phosphotransferase system transporter activity"/>
    <property type="evidence" value="ECO:0007669"/>
    <property type="project" value="TreeGrafter"/>
</dbReference>
<dbReference type="InterPro" id="IPR001996">
    <property type="entry name" value="PTS_IIB_1"/>
</dbReference>
<feature type="transmembrane region" description="Helical" evidence="16">
    <location>
        <begin position="261"/>
        <end position="283"/>
    </location>
</feature>
<organism evidence="19 20">
    <name type="scientific">Staphylococcus succinus</name>
    <dbReference type="NCBI Taxonomy" id="61015"/>
    <lineage>
        <taxon>Bacteria</taxon>
        <taxon>Bacillati</taxon>
        <taxon>Bacillota</taxon>
        <taxon>Bacilli</taxon>
        <taxon>Bacillales</taxon>
        <taxon>Staphylococcaceae</taxon>
        <taxon>Staphylococcus</taxon>
    </lineage>
</organism>
<keyword evidence="5" id="KW-0808">Transferase</keyword>
<comment type="caution">
    <text evidence="19">The sequence shown here is derived from an EMBL/GenBank/DDBJ whole genome shotgun (WGS) entry which is preliminary data.</text>
</comment>
<evidence type="ECO:0000256" key="14">
    <source>
        <dbReference type="ARBA" id="ARBA00048343"/>
    </source>
</evidence>
<keyword evidence="8" id="KW-0418">Kinase</keyword>
<feature type="active site" description="Phosphocysteine intermediate; for EIIB activity" evidence="15">
    <location>
        <position position="27"/>
    </location>
</feature>
<dbReference type="InterPro" id="IPR050558">
    <property type="entry name" value="PTS_Sugar-Specific_Components"/>
</dbReference>
<evidence type="ECO:0000256" key="2">
    <source>
        <dbReference type="ARBA" id="ARBA00022448"/>
    </source>
</evidence>
<evidence type="ECO:0000256" key="7">
    <source>
        <dbReference type="ARBA" id="ARBA00022692"/>
    </source>
</evidence>
<dbReference type="GO" id="GO:0016301">
    <property type="term" value="F:kinase activity"/>
    <property type="evidence" value="ECO:0007669"/>
    <property type="project" value="UniProtKB-KW"/>
</dbReference>
<feature type="transmembrane region" description="Helical" evidence="16">
    <location>
        <begin position="126"/>
        <end position="151"/>
    </location>
</feature>
<evidence type="ECO:0000256" key="6">
    <source>
        <dbReference type="ARBA" id="ARBA00022683"/>
    </source>
</evidence>
<feature type="domain" description="PTS EIIC type-1" evidence="18">
    <location>
        <begin position="125"/>
        <end position="479"/>
    </location>
</feature>
<gene>
    <name evidence="19" type="ORF">BU058_07570</name>
</gene>
<keyword evidence="6" id="KW-0598">Phosphotransferase system</keyword>
<dbReference type="PANTHER" id="PTHR30175:SF3">
    <property type="entry name" value="PTS SYSTEM N-ACETYLMURAMIC ACID-SPECIFIC EIIBC COMPONENT"/>
    <property type="match status" value="1"/>
</dbReference>
<feature type="domain" description="PTS EIIB type-1" evidence="17">
    <location>
        <begin position="5"/>
        <end position="87"/>
    </location>
</feature>
<dbReference type="Pfam" id="PF02378">
    <property type="entry name" value="PTS_EIIC"/>
    <property type="match status" value="1"/>
</dbReference>
<evidence type="ECO:0000313" key="19">
    <source>
        <dbReference type="EMBL" id="PTI75468.1"/>
    </source>
</evidence>
<dbReference type="PROSITE" id="PS01035">
    <property type="entry name" value="PTS_EIIB_TYPE_1_CYS"/>
    <property type="match status" value="1"/>
</dbReference>
<feature type="transmembrane region" description="Helical" evidence="16">
    <location>
        <begin position="403"/>
        <end position="424"/>
    </location>
</feature>
<feature type="transmembrane region" description="Helical" evidence="16">
    <location>
        <begin position="444"/>
        <end position="465"/>
    </location>
</feature>
<dbReference type="CDD" id="cd00212">
    <property type="entry name" value="PTS_IIB_glc"/>
    <property type="match status" value="1"/>
</dbReference>
<evidence type="ECO:0000256" key="11">
    <source>
        <dbReference type="ARBA" id="ARBA00037039"/>
    </source>
</evidence>
<keyword evidence="4" id="KW-0762">Sugar transport</keyword>
<dbReference type="GO" id="GO:0008982">
    <property type="term" value="F:protein-N(PI)-phosphohistidine-sugar phosphotransferase activity"/>
    <property type="evidence" value="ECO:0007669"/>
    <property type="project" value="InterPro"/>
</dbReference>
<dbReference type="InterPro" id="IPR003352">
    <property type="entry name" value="PTS_EIIC"/>
</dbReference>
<feature type="transmembrane region" description="Helical" evidence="16">
    <location>
        <begin position="343"/>
        <end position="364"/>
    </location>
</feature>
<dbReference type="PROSITE" id="PS51098">
    <property type="entry name" value="PTS_EIIB_TYPE_1"/>
    <property type="match status" value="1"/>
</dbReference>
<evidence type="ECO:0000256" key="9">
    <source>
        <dbReference type="ARBA" id="ARBA00022989"/>
    </source>
</evidence>
<keyword evidence="9 16" id="KW-1133">Transmembrane helix</keyword>
<feature type="transmembrane region" description="Helical" evidence="16">
    <location>
        <begin position="376"/>
        <end position="396"/>
    </location>
</feature>
<evidence type="ECO:0000259" key="18">
    <source>
        <dbReference type="PROSITE" id="PS51103"/>
    </source>
</evidence>
<keyword evidence="2" id="KW-0813">Transport</keyword>
<dbReference type="GO" id="GO:0009401">
    <property type="term" value="P:phosphoenolpyruvate-dependent sugar phosphotransferase system"/>
    <property type="evidence" value="ECO:0007669"/>
    <property type="project" value="UniProtKB-KW"/>
</dbReference>
<evidence type="ECO:0000313" key="20">
    <source>
        <dbReference type="Proteomes" id="UP000241960"/>
    </source>
</evidence>
<accession>A0A9Q6MV22</accession>
<dbReference type="Pfam" id="PF00367">
    <property type="entry name" value="PTS_EIIB"/>
    <property type="match status" value="1"/>
</dbReference>
<evidence type="ECO:0000256" key="13">
    <source>
        <dbReference type="ARBA" id="ARBA00041002"/>
    </source>
</evidence>
<dbReference type="RefSeq" id="WP_073505704.1">
    <property type="nucleotide sequence ID" value="NZ_CP018199.1"/>
</dbReference>
<keyword evidence="3" id="KW-1003">Cell membrane</keyword>
<evidence type="ECO:0000256" key="15">
    <source>
        <dbReference type="PROSITE-ProRule" id="PRU00421"/>
    </source>
</evidence>
<comment type="pathway">
    <text evidence="12">Cell wall biogenesis; peptidoglycan recycling.</text>
</comment>
<evidence type="ECO:0000256" key="8">
    <source>
        <dbReference type="ARBA" id="ARBA00022777"/>
    </source>
</evidence>
<proteinExistence type="predicted"/>
<dbReference type="InterPro" id="IPR013013">
    <property type="entry name" value="PTS_EIIC_1"/>
</dbReference>
<comment type="catalytic activity">
    <reaction evidence="14">
        <text>N-acetyl-beta-D-muramate-(1-&gt;4)-N-acetyl-D-glucosamine(out) + N(pros)-phospho-L-histidyl-[protein] = 6-phospho-N-acetyl-beta-D-muramate-(1-&gt;4)-N-acetyl-D-glucosamine(in) + L-histidyl-[protein]</text>
        <dbReference type="Rhea" id="RHEA:66784"/>
        <dbReference type="Rhea" id="RHEA-COMP:9745"/>
        <dbReference type="Rhea" id="RHEA-COMP:9746"/>
        <dbReference type="ChEBI" id="CHEBI:29979"/>
        <dbReference type="ChEBI" id="CHEBI:64837"/>
        <dbReference type="ChEBI" id="CHEBI:167476"/>
        <dbReference type="ChEBI" id="CHEBI:167477"/>
    </reaction>
    <physiologicalReaction direction="left-to-right" evidence="14">
        <dbReference type="Rhea" id="RHEA:66785"/>
    </physiologicalReaction>
</comment>
<name>A0A9Q6MV22_9STAP</name>
<keyword evidence="10 16" id="KW-0472">Membrane</keyword>
<evidence type="ECO:0000259" key="17">
    <source>
        <dbReference type="PROSITE" id="PS51098"/>
    </source>
</evidence>
<keyword evidence="7 16" id="KW-0812">Transmembrane</keyword>
<evidence type="ECO:0000256" key="10">
    <source>
        <dbReference type="ARBA" id="ARBA00023136"/>
    </source>
</evidence>
<dbReference type="PANTHER" id="PTHR30175">
    <property type="entry name" value="PHOSPHOTRANSFERASE SYSTEM TRANSPORT PROTEIN"/>
    <property type="match status" value="1"/>
</dbReference>
<protein>
    <recommendedName>
        <fullName evidence="13">PTS system MurNAc-GlcNAc-specific EIIBC component</fullName>
    </recommendedName>
</protein>
<evidence type="ECO:0000256" key="3">
    <source>
        <dbReference type="ARBA" id="ARBA00022475"/>
    </source>
</evidence>
<evidence type="ECO:0000256" key="1">
    <source>
        <dbReference type="ARBA" id="ARBA00004651"/>
    </source>
</evidence>
<evidence type="ECO:0000256" key="4">
    <source>
        <dbReference type="ARBA" id="ARBA00022597"/>
    </source>
</evidence>
<evidence type="ECO:0000256" key="12">
    <source>
        <dbReference type="ARBA" id="ARBA00037880"/>
    </source>
</evidence>
<dbReference type="Proteomes" id="UP000241960">
    <property type="component" value="Unassembled WGS sequence"/>
</dbReference>
<dbReference type="EMBL" id="PZFQ01000021">
    <property type="protein sequence ID" value="PTI75468.1"/>
    <property type="molecule type" value="Genomic_DNA"/>
</dbReference>
<dbReference type="SUPFAM" id="SSF55604">
    <property type="entry name" value="Glucose permease domain IIB"/>
    <property type="match status" value="1"/>
</dbReference>
<comment type="function">
    <text evidence="11">The phosphoenolpyruvate-dependent sugar phosphotransferase system (sugar PTS), a major carbohydrate active transport system, catalyzes the phosphorylation of incoming sugar substrates concomitantly with their translocation across the cell membrane. This system is involved in the uptake and phosphorylation of MurNAc-GlcNAc, the principle peptidoglycan turnover product of S.aureus, yielding cytoplasmic MurNAc 6P-GlcNAc.</text>
</comment>
<evidence type="ECO:0000256" key="16">
    <source>
        <dbReference type="SAM" id="Phobius"/>
    </source>
</evidence>
<comment type="subcellular location">
    <subcellularLocation>
        <location evidence="1">Cell membrane</location>
        <topology evidence="1">Multi-pass membrane protein</topology>
    </subcellularLocation>
</comment>
<dbReference type="Gene3D" id="3.30.1360.60">
    <property type="entry name" value="Glucose permease domain IIB"/>
    <property type="match status" value="1"/>
</dbReference>
<sequence length="479" mass="50355">MTKEQVLAERIIDAVGGMNNVDNVINCMTRVRIKVIDETKIDYDTLKAIDGVMGIVKDERIQIVVGPGTVNKVADHISQLSGVKLGETIPHNAKNYKAEAQAKAQENKTAFQSNQKRGKFNKLLKTIANIFIPLIPAFIGAGLIGGIAAVLSNLLAAGQISGDWVTQLVTVFNVIKDGMLAYLAIFTGINAAKEFGATPGLGGVIGGTTLLTGLTDKNMITNIFTGEPLQPGQGGIIGVIFAVWLLSIVEKRLHKIVPNAIDIIVTPTITLFIIGLLTIFIFMPLAGFVSDGLVSVINAIISIGGIFSGFIIGAFFLPLVMLGLHHIFTPIHIEMINQTGATYLLPIAAMAGAGQVGAALALWVRCKRNTTLRNTLKGALPVGFLGIGEPLIYGVTLPLGKPFFTACIGGGIGGAVIGGIGHIGSTAIGPSGISLLPLISDHMYIGYIAGLLSAYIGGFIFTYFFGTTKSMRETDSLGG</sequence>
<dbReference type="GO" id="GO:0005886">
    <property type="term" value="C:plasma membrane"/>
    <property type="evidence" value="ECO:0007669"/>
    <property type="project" value="UniProtKB-SubCell"/>
</dbReference>
<dbReference type="AlphaFoldDB" id="A0A9Q6MV22"/>
<evidence type="ECO:0000256" key="5">
    <source>
        <dbReference type="ARBA" id="ARBA00022679"/>
    </source>
</evidence>
<dbReference type="InterPro" id="IPR036878">
    <property type="entry name" value="Glu_permease_IIB"/>
</dbReference>
<feature type="transmembrane region" description="Helical" evidence="16">
    <location>
        <begin position="295"/>
        <end position="322"/>
    </location>
</feature>
<dbReference type="InterPro" id="IPR018113">
    <property type="entry name" value="PTrfase_EIIB_Cys"/>
</dbReference>
<reference evidence="19 20" key="1">
    <citation type="journal article" date="2016" name="Front. Microbiol.">
        <title>Comprehensive Phylogenetic Analysis of Bovine Non-aureus Staphylococci Species Based on Whole-Genome Sequencing.</title>
        <authorList>
            <person name="Naushad S."/>
            <person name="Barkema H.W."/>
            <person name="Luby C."/>
            <person name="Condas L.A."/>
            <person name="Nobrega D.B."/>
            <person name="Carson D.A."/>
            <person name="De Buck J."/>
        </authorList>
    </citation>
    <scope>NUCLEOTIDE SEQUENCE [LARGE SCALE GENOMIC DNA]</scope>
    <source>
        <strain evidence="19 20">SNUC 1231</strain>
    </source>
</reference>